<dbReference type="SUPFAM" id="SSF68906">
    <property type="entry name" value="SAP domain"/>
    <property type="match status" value="1"/>
</dbReference>
<dbReference type="GO" id="GO:0006303">
    <property type="term" value="P:double-strand break repair via nonhomologous end joining"/>
    <property type="evidence" value="ECO:0007669"/>
    <property type="project" value="InterPro"/>
</dbReference>
<keyword evidence="15" id="KW-1185">Reference proteome</keyword>
<keyword evidence="7" id="KW-0067">ATP-binding</keyword>
<dbReference type="VEuPathDB" id="FungiDB:AeMF1_011295"/>
<dbReference type="Pfam" id="PF02037">
    <property type="entry name" value="SAP"/>
    <property type="match status" value="1"/>
</dbReference>
<name>A0A6G0XW92_9STRA</name>
<dbReference type="Gene3D" id="3.40.50.410">
    <property type="entry name" value="von Willebrand factor, type A domain"/>
    <property type="match status" value="1"/>
</dbReference>
<dbReference type="AlphaFoldDB" id="A0A6G0XW92"/>
<dbReference type="GO" id="GO:0043564">
    <property type="term" value="C:Ku70:Ku80 complex"/>
    <property type="evidence" value="ECO:0007669"/>
    <property type="project" value="InterPro"/>
</dbReference>
<dbReference type="PIRSF" id="PIRSF003033">
    <property type="entry name" value="Ku70"/>
    <property type="match status" value="1"/>
</dbReference>
<dbReference type="PANTHER" id="PTHR12604">
    <property type="entry name" value="KU AUTOANTIGEN DNA HELICASE"/>
    <property type="match status" value="1"/>
</dbReference>
<dbReference type="Pfam" id="PF02735">
    <property type="entry name" value="Ku"/>
    <property type="match status" value="1"/>
</dbReference>
<dbReference type="GO" id="GO:0003678">
    <property type="term" value="F:DNA helicase activity"/>
    <property type="evidence" value="ECO:0007669"/>
    <property type="project" value="InterPro"/>
</dbReference>
<dbReference type="InterPro" id="IPR016194">
    <property type="entry name" value="SPOC-like_C_dom_sf"/>
</dbReference>
<dbReference type="Pfam" id="PF03731">
    <property type="entry name" value="Ku_N"/>
    <property type="match status" value="1"/>
</dbReference>
<proteinExistence type="inferred from homology"/>
<evidence type="ECO:0000313" key="14">
    <source>
        <dbReference type="EMBL" id="KAF0744718.1"/>
    </source>
</evidence>
<dbReference type="InterPro" id="IPR006165">
    <property type="entry name" value="Ku70"/>
</dbReference>
<accession>A0A6G0XW92</accession>
<dbReference type="Proteomes" id="UP000481153">
    <property type="component" value="Unassembled WGS sequence"/>
</dbReference>
<evidence type="ECO:0000256" key="11">
    <source>
        <dbReference type="ARBA" id="ARBA00023242"/>
    </source>
</evidence>
<evidence type="ECO:0000256" key="3">
    <source>
        <dbReference type="ARBA" id="ARBA00022741"/>
    </source>
</evidence>
<dbReference type="SUPFAM" id="SSF100939">
    <property type="entry name" value="SPOC domain-like"/>
    <property type="match status" value="1"/>
</dbReference>
<dbReference type="GO" id="GO:0016787">
    <property type="term" value="F:hydrolase activity"/>
    <property type="evidence" value="ECO:0007669"/>
    <property type="project" value="UniProtKB-KW"/>
</dbReference>
<dbReference type="GO" id="GO:0003684">
    <property type="term" value="F:damaged DNA binding"/>
    <property type="evidence" value="ECO:0007669"/>
    <property type="project" value="InterPro"/>
</dbReference>
<dbReference type="Gene3D" id="1.10.1600.10">
    <property type="match status" value="1"/>
</dbReference>
<keyword evidence="10" id="KW-0234">DNA repair</keyword>
<evidence type="ECO:0000259" key="13">
    <source>
        <dbReference type="PROSITE" id="PS50800"/>
    </source>
</evidence>
<gene>
    <name evidence="14" type="ORF">Ae201684_001175</name>
</gene>
<dbReference type="Gene3D" id="2.40.290.10">
    <property type="match status" value="1"/>
</dbReference>
<organism evidence="14 15">
    <name type="scientific">Aphanomyces euteiches</name>
    <dbReference type="NCBI Taxonomy" id="100861"/>
    <lineage>
        <taxon>Eukaryota</taxon>
        <taxon>Sar</taxon>
        <taxon>Stramenopiles</taxon>
        <taxon>Oomycota</taxon>
        <taxon>Saprolegniomycetes</taxon>
        <taxon>Saprolegniales</taxon>
        <taxon>Verrucalvaceae</taxon>
        <taxon>Aphanomyces</taxon>
    </lineage>
</organism>
<keyword evidence="4" id="KW-0227">DNA damage</keyword>
<keyword evidence="6" id="KW-0347">Helicase</keyword>
<evidence type="ECO:0000256" key="7">
    <source>
        <dbReference type="ARBA" id="ARBA00022840"/>
    </source>
</evidence>
<dbReference type="GO" id="GO:0042162">
    <property type="term" value="F:telomeric DNA binding"/>
    <property type="evidence" value="ECO:0007669"/>
    <property type="project" value="InterPro"/>
</dbReference>
<dbReference type="GO" id="GO:0000723">
    <property type="term" value="P:telomere maintenance"/>
    <property type="evidence" value="ECO:0007669"/>
    <property type="project" value="InterPro"/>
</dbReference>
<dbReference type="FunFam" id="2.40.290.10:FF:000001">
    <property type="entry name" value="X-ray repair cross complementing 6"/>
    <property type="match status" value="1"/>
</dbReference>
<comment type="caution">
    <text evidence="14">The sequence shown here is derived from an EMBL/GenBank/DDBJ whole genome shotgun (WGS) entry which is preliminary data.</text>
</comment>
<dbReference type="Gene3D" id="4.10.970.10">
    <property type="entry name" value="Ku70, bridge and pillars"/>
    <property type="match status" value="1"/>
</dbReference>
<dbReference type="NCBIfam" id="TIGR00578">
    <property type="entry name" value="ku70"/>
    <property type="match status" value="1"/>
</dbReference>
<comment type="subcellular location">
    <subcellularLocation>
        <location evidence="1">Nucleus</location>
    </subcellularLocation>
</comment>
<evidence type="ECO:0000256" key="5">
    <source>
        <dbReference type="ARBA" id="ARBA00022801"/>
    </source>
</evidence>
<dbReference type="InterPro" id="IPR047087">
    <property type="entry name" value="KU70_core_dom"/>
</dbReference>
<keyword evidence="5" id="KW-0378">Hydrolase</keyword>
<evidence type="ECO:0000256" key="12">
    <source>
        <dbReference type="SAM" id="MobiDB-lite"/>
    </source>
</evidence>
<dbReference type="SUPFAM" id="SSF53300">
    <property type="entry name" value="vWA-like"/>
    <property type="match status" value="1"/>
</dbReference>
<dbReference type="InterPro" id="IPR006164">
    <property type="entry name" value="DNA_bd_Ku70/Ku80"/>
</dbReference>
<dbReference type="GO" id="GO:0005524">
    <property type="term" value="F:ATP binding"/>
    <property type="evidence" value="ECO:0007669"/>
    <property type="project" value="UniProtKB-KW"/>
</dbReference>
<dbReference type="EMBL" id="VJMJ01000009">
    <property type="protein sequence ID" value="KAF0744718.1"/>
    <property type="molecule type" value="Genomic_DNA"/>
</dbReference>
<dbReference type="PANTHER" id="PTHR12604:SF2">
    <property type="entry name" value="X-RAY REPAIR CROSS-COMPLEMENTING PROTEIN 6"/>
    <property type="match status" value="1"/>
</dbReference>
<protein>
    <recommendedName>
        <fullName evidence="13">SAP domain-containing protein</fullName>
    </recommendedName>
</protein>
<dbReference type="GO" id="GO:0006310">
    <property type="term" value="P:DNA recombination"/>
    <property type="evidence" value="ECO:0007669"/>
    <property type="project" value="UniProtKB-KW"/>
</dbReference>
<keyword evidence="11" id="KW-0539">Nucleus</keyword>
<keyword evidence="9" id="KW-0233">DNA recombination</keyword>
<keyword evidence="8" id="KW-0238">DNA-binding</keyword>
<dbReference type="InterPro" id="IPR036361">
    <property type="entry name" value="SAP_dom_sf"/>
</dbReference>
<dbReference type="InterPro" id="IPR005161">
    <property type="entry name" value="Ku_N"/>
</dbReference>
<dbReference type="CDD" id="cd00788">
    <property type="entry name" value="KU70"/>
    <property type="match status" value="1"/>
</dbReference>
<keyword evidence="3" id="KW-0547">Nucleotide-binding</keyword>
<dbReference type="InterPro" id="IPR027388">
    <property type="entry name" value="Ku70_bridge/pillars_dom_sf"/>
</dbReference>
<dbReference type="Gene3D" id="1.10.720.30">
    <property type="entry name" value="SAP domain"/>
    <property type="match status" value="1"/>
</dbReference>
<evidence type="ECO:0000256" key="10">
    <source>
        <dbReference type="ARBA" id="ARBA00023204"/>
    </source>
</evidence>
<dbReference type="SMART" id="SM00559">
    <property type="entry name" value="Ku78"/>
    <property type="match status" value="1"/>
</dbReference>
<feature type="domain" description="SAP" evidence="13">
    <location>
        <begin position="569"/>
        <end position="603"/>
    </location>
</feature>
<evidence type="ECO:0000256" key="6">
    <source>
        <dbReference type="ARBA" id="ARBA00022806"/>
    </source>
</evidence>
<dbReference type="GO" id="GO:0003690">
    <property type="term" value="F:double-stranded DNA binding"/>
    <property type="evidence" value="ECO:0007669"/>
    <property type="project" value="TreeGrafter"/>
</dbReference>
<sequence length="606" mass="68719">MAFEWNNAETDDEKTLAWETPGRDALIVLIDVRKSIFDASDDPDKSWFETSIEMLIRYLKSKVIANDNSLLGVCFFGTKKVKNINSLDHVYEYQEIGYPSARRIKQLTDLVDKNFNFDEEFGSMAPNEQVSLSNALWHCSLAFANASLKKNDTQTIWILTNNEDPCLNRSEEREAVKQQFKNHLELRHTLNLFHMPPTGKSTFDLNRFYSSMFYNADAIEDPSKQAAYTIHTYEDMMEESLRKRYRKRRLTTLRLHITKSIMMSVELYALRVRQAKPTPATLDAETNVPLQSSTKWLCDHTGTYLAPDQINTFLEYGGHRVYLTKDDMTQIKQFDAAGIQLLGFEPVTVIRLHESVRAPYFLFPTEEDIVGSQVAFVALHRAMAAKGKVAVCRFIMRGNSPPRVAALLPQDEVYDEQGQVQPMGFNVIFLPFLDDIRNLHADSQQEARTEQVEAARQVIKSLTLSSMPAFQNPELQKHYASIQALALDEDVLSFDDKDDTTLPDLEGFRRKKVVAALETFREACGGDELEKESTKRKAPAAAPKREKKAPKQEDNDIDAWKKLAASGGLAKKTVPELKAFLSANGLSQTGKKADLLATAMEFLQTN</sequence>
<evidence type="ECO:0000256" key="2">
    <source>
        <dbReference type="ARBA" id="ARBA00005240"/>
    </source>
</evidence>
<evidence type="ECO:0000256" key="9">
    <source>
        <dbReference type="ARBA" id="ARBA00023172"/>
    </source>
</evidence>
<comment type="similarity">
    <text evidence="2">Belongs to the ku70 family.</text>
</comment>
<evidence type="ECO:0000313" key="15">
    <source>
        <dbReference type="Proteomes" id="UP000481153"/>
    </source>
</evidence>
<dbReference type="InterPro" id="IPR005160">
    <property type="entry name" value="Ku_C"/>
</dbReference>
<reference evidence="14 15" key="1">
    <citation type="submission" date="2019-07" db="EMBL/GenBank/DDBJ databases">
        <title>Genomics analysis of Aphanomyces spp. identifies a new class of oomycete effector associated with host adaptation.</title>
        <authorList>
            <person name="Gaulin E."/>
        </authorList>
    </citation>
    <scope>NUCLEOTIDE SEQUENCE [LARGE SCALE GENOMIC DNA]</scope>
    <source>
        <strain evidence="14 15">ATCC 201684</strain>
    </source>
</reference>
<dbReference type="Pfam" id="PF03730">
    <property type="entry name" value="Ku_C"/>
    <property type="match status" value="1"/>
</dbReference>
<evidence type="ECO:0000256" key="4">
    <source>
        <dbReference type="ARBA" id="ARBA00022763"/>
    </source>
</evidence>
<dbReference type="InterPro" id="IPR003034">
    <property type="entry name" value="SAP_dom"/>
</dbReference>
<dbReference type="InterPro" id="IPR036465">
    <property type="entry name" value="vWFA_dom_sf"/>
</dbReference>
<evidence type="ECO:0000256" key="8">
    <source>
        <dbReference type="ARBA" id="ARBA00023125"/>
    </source>
</evidence>
<feature type="region of interest" description="Disordered" evidence="12">
    <location>
        <begin position="526"/>
        <end position="557"/>
    </location>
</feature>
<evidence type="ECO:0000256" key="1">
    <source>
        <dbReference type="ARBA" id="ARBA00004123"/>
    </source>
</evidence>
<dbReference type="PROSITE" id="PS50800">
    <property type="entry name" value="SAP"/>
    <property type="match status" value="1"/>
</dbReference>